<dbReference type="GO" id="GO:0009289">
    <property type="term" value="C:pilus"/>
    <property type="evidence" value="ECO:0007669"/>
    <property type="project" value="UniProtKB-SubCell"/>
</dbReference>
<dbReference type="Gene3D" id="2.60.40.1090">
    <property type="entry name" value="Fimbrial-type adhesion domain"/>
    <property type="match status" value="1"/>
</dbReference>
<dbReference type="AlphaFoldDB" id="A0ABD4KHC8"/>
<evidence type="ECO:0000313" key="7">
    <source>
        <dbReference type="EMBL" id="MBF4180416.1"/>
    </source>
</evidence>
<dbReference type="PANTHER" id="PTHR33420">
    <property type="entry name" value="FIMBRIAL SUBUNIT ELFA-RELATED"/>
    <property type="match status" value="1"/>
</dbReference>
<keyword evidence="4" id="KW-0281">Fimbrium</keyword>
<name>A0ABD4KHC8_9ENTR</name>
<protein>
    <submittedName>
        <fullName evidence="7">Type 1 fimbrial protein</fullName>
    </submittedName>
</protein>
<dbReference type="InterPro" id="IPR000259">
    <property type="entry name" value="Adhesion_dom_fimbrial"/>
</dbReference>
<dbReference type="RefSeq" id="WP_194514315.1">
    <property type="nucleotide sequence ID" value="NZ_JADIXP010000019.1"/>
</dbReference>
<feature type="chain" id="PRO_5044856998" evidence="5">
    <location>
        <begin position="30"/>
        <end position="186"/>
    </location>
</feature>
<sequence>MKSIIINSKLVPLALLGAVALSGSAAVFAGGGDSTLNFSGSVVDQTCAIDATDKTLTIDFGTASLATFNADGGSSEQKTIKINLASCPATVTSATVTFTGQQATNGDNSYLATVTDAGAATNVAIQFADATGATPIDLNTASAATPIVEGDNTLAYTAMLANPTGTATPATAGTISATAQYSINYQ</sequence>
<evidence type="ECO:0000259" key="6">
    <source>
        <dbReference type="Pfam" id="PF00419"/>
    </source>
</evidence>
<keyword evidence="3 5" id="KW-0732">Signal</keyword>
<evidence type="ECO:0000256" key="2">
    <source>
        <dbReference type="ARBA" id="ARBA00006671"/>
    </source>
</evidence>
<proteinExistence type="inferred from homology"/>
<organism evidence="7 8">
    <name type="scientific">Lelliottia nimipressuralis</name>
    <dbReference type="NCBI Taxonomy" id="69220"/>
    <lineage>
        <taxon>Bacteria</taxon>
        <taxon>Pseudomonadati</taxon>
        <taxon>Pseudomonadota</taxon>
        <taxon>Gammaproteobacteria</taxon>
        <taxon>Enterobacterales</taxon>
        <taxon>Enterobacteriaceae</taxon>
        <taxon>Lelliottia</taxon>
    </lineage>
</organism>
<comment type="subcellular location">
    <subcellularLocation>
        <location evidence="1">Fimbrium</location>
    </subcellularLocation>
</comment>
<dbReference type="SUPFAM" id="SSF49401">
    <property type="entry name" value="Bacterial adhesins"/>
    <property type="match status" value="1"/>
</dbReference>
<accession>A0ABD4KHC8</accession>
<dbReference type="InterPro" id="IPR008966">
    <property type="entry name" value="Adhesion_dom_sf"/>
</dbReference>
<evidence type="ECO:0000256" key="4">
    <source>
        <dbReference type="ARBA" id="ARBA00023263"/>
    </source>
</evidence>
<evidence type="ECO:0000256" key="1">
    <source>
        <dbReference type="ARBA" id="ARBA00004561"/>
    </source>
</evidence>
<dbReference type="Pfam" id="PF00419">
    <property type="entry name" value="Fimbrial"/>
    <property type="match status" value="1"/>
</dbReference>
<comment type="similarity">
    <text evidence="2">Belongs to the fimbrial protein family.</text>
</comment>
<reference evidence="7 8" key="1">
    <citation type="submission" date="2020-11" db="EMBL/GenBank/DDBJ databases">
        <title>Identification of Lelliottia nimipressuralis from Wound Infection by Whole Genome-Based Bacterial Identification.</title>
        <authorList>
            <person name="Navarathna D.H."/>
            <person name="Choi H."/>
            <person name="Jinadatha C."/>
            <person name="Chatterjee P."/>
            <person name="Hwang M."/>
        </authorList>
    </citation>
    <scope>NUCLEOTIDE SEQUENCE [LARGE SCALE GENOMIC DNA]</scope>
    <source>
        <strain evidence="7 8">DN2020</strain>
    </source>
</reference>
<feature type="domain" description="Fimbrial-type adhesion" evidence="6">
    <location>
        <begin position="37"/>
        <end position="186"/>
    </location>
</feature>
<dbReference type="EMBL" id="JADIXP010000019">
    <property type="protein sequence ID" value="MBF4180416.1"/>
    <property type="molecule type" value="Genomic_DNA"/>
</dbReference>
<comment type="caution">
    <text evidence="7">The sequence shown here is derived from an EMBL/GenBank/DDBJ whole genome shotgun (WGS) entry which is preliminary data.</text>
</comment>
<feature type="signal peptide" evidence="5">
    <location>
        <begin position="1"/>
        <end position="29"/>
    </location>
</feature>
<dbReference type="InterPro" id="IPR036937">
    <property type="entry name" value="Adhesion_dom_fimbrial_sf"/>
</dbReference>
<dbReference type="PANTHER" id="PTHR33420:SF3">
    <property type="entry name" value="FIMBRIAL SUBUNIT ELFA"/>
    <property type="match status" value="1"/>
</dbReference>
<gene>
    <name evidence="7" type="ORF">ISP11_21410</name>
</gene>
<dbReference type="InterPro" id="IPR050263">
    <property type="entry name" value="Bact_Fimbrial_Adh_Pro"/>
</dbReference>
<evidence type="ECO:0000313" key="8">
    <source>
        <dbReference type="Proteomes" id="UP000628560"/>
    </source>
</evidence>
<dbReference type="Proteomes" id="UP000628560">
    <property type="component" value="Unassembled WGS sequence"/>
</dbReference>
<evidence type="ECO:0000256" key="5">
    <source>
        <dbReference type="SAM" id="SignalP"/>
    </source>
</evidence>
<evidence type="ECO:0000256" key="3">
    <source>
        <dbReference type="ARBA" id="ARBA00022729"/>
    </source>
</evidence>